<proteinExistence type="predicted"/>
<comment type="caution">
    <text evidence="6">The sequence shown here is derived from an EMBL/GenBank/DDBJ whole genome shotgun (WGS) entry which is preliminary data.</text>
</comment>
<dbReference type="AlphaFoldDB" id="A0A3M8K4R3"/>
<sequence>MADPHGFLKYSRREPAHRPVPLRLMDWREVYEAAPEGQINEQAARCMDCGVPFCHEGCPLGNIIPEWNDLVRQGHWKEAFDRLHATNNFPEFTGRLCPAPCEGACVLAINDDAVAIKNVELAIAEKGFEEGWVTPIKPSFDTGQSVAVIGSGPAGMAAAQQLTRAGHRVTLFERDARIGGLMRYGVPDYKMENRWIERRLEQMSAEGTTFRTGVSPTAQDLARFDAVVLATGTPQARELPAPGRELAGIHQAMDYLPQQNLNNEGDLDSVQISAKGKRVVIIGGGDTGIDCFGTALRQGAASVTQFDIRPVAPEKRAESTPWPTYPLVYRTATAHEEGEYVVTGNESADEIEALGLASRQPGDLIGGRVFSANTVEFRGDENGNVVGLSCVEVEVVNGKRVPVAGSDFDFDADMVLIALGFTGAERSGVIHELGVAFDDRGRMVRDEEYRATVKPLMPGFRPKVYVAGDSGRGQSLIVWAIAEGRAAAAAVDADLMGETALPIAVTPYTQQLQA</sequence>
<gene>
    <name evidence="6" type="primary">gltD</name>
    <name evidence="6" type="ORF">C5L39_10125</name>
</gene>
<dbReference type="Gene3D" id="1.10.1060.10">
    <property type="entry name" value="Alpha-helical ferredoxin"/>
    <property type="match status" value="1"/>
</dbReference>
<name>A0A3M8K4R3_9CORY</name>
<accession>A0A3M8K4R3</accession>
<reference evidence="6 7" key="1">
    <citation type="submission" date="2018-02" db="EMBL/GenBank/DDBJ databases">
        <title>Corynebacterium alimpuense sp. nov., a marine obligate actinomycete isolated from sediments of Valparaiso bay, Chile.</title>
        <authorList>
            <person name="Claverias F."/>
            <person name="Gonzales-Siles L."/>
            <person name="Salva-Serra F."/>
            <person name="Inganaes E."/>
            <person name="Molin K."/>
            <person name="Cumsille A."/>
            <person name="Undabarrena A."/>
            <person name="Couve E."/>
            <person name="Moore E.R.B."/>
            <person name="Gomila M."/>
            <person name="Camara B."/>
        </authorList>
    </citation>
    <scope>NUCLEOTIDE SEQUENCE [LARGE SCALE GENOMIC DNA]</scope>
    <source>
        <strain evidence="6 7">CCUG 69366</strain>
    </source>
</reference>
<dbReference type="GO" id="GO:0016639">
    <property type="term" value="F:oxidoreductase activity, acting on the CH-NH2 group of donors, NAD or NADP as acceptor"/>
    <property type="evidence" value="ECO:0007669"/>
    <property type="project" value="InterPro"/>
</dbReference>
<keyword evidence="1" id="KW-0028">Amino-acid biosynthesis</keyword>
<evidence type="ECO:0000256" key="4">
    <source>
        <dbReference type="ARBA" id="ARBA00029440"/>
    </source>
</evidence>
<dbReference type="GO" id="GO:0006537">
    <property type="term" value="P:glutamate biosynthetic process"/>
    <property type="evidence" value="ECO:0007669"/>
    <property type="project" value="UniProtKB-KW"/>
</dbReference>
<dbReference type="EC" id="1.4.1.13" evidence="6"/>
<feature type="domain" description="4Fe-4S ferredoxin-type" evidence="5">
    <location>
        <begin position="35"/>
        <end position="68"/>
    </location>
</feature>
<dbReference type="Pfam" id="PF07992">
    <property type="entry name" value="Pyr_redox_2"/>
    <property type="match status" value="1"/>
</dbReference>
<dbReference type="InterPro" id="IPR017896">
    <property type="entry name" value="4Fe4S_Fe-S-bd"/>
</dbReference>
<keyword evidence="2 6" id="KW-0560">Oxidoreductase</keyword>
<dbReference type="SUPFAM" id="SSF46548">
    <property type="entry name" value="alpha-helical ferredoxin"/>
    <property type="match status" value="1"/>
</dbReference>
<dbReference type="InterPro" id="IPR006005">
    <property type="entry name" value="Glut_synth_ssu1"/>
</dbReference>
<comment type="pathway">
    <text evidence="4">Amino-acid biosynthesis.</text>
</comment>
<dbReference type="InterPro" id="IPR028261">
    <property type="entry name" value="DPD_II"/>
</dbReference>
<dbReference type="InterPro" id="IPR036188">
    <property type="entry name" value="FAD/NAD-bd_sf"/>
</dbReference>
<evidence type="ECO:0000313" key="6">
    <source>
        <dbReference type="EMBL" id="RNE48213.1"/>
    </source>
</evidence>
<protein>
    <submittedName>
        <fullName evidence="6">Glutamate synthase</fullName>
        <ecNumber evidence="6">1.4.1.13</ecNumber>
    </submittedName>
</protein>
<dbReference type="PANTHER" id="PTHR43100:SF1">
    <property type="entry name" value="GLUTAMATE SYNTHASE [NADPH] SMALL CHAIN"/>
    <property type="match status" value="1"/>
</dbReference>
<dbReference type="PROSITE" id="PS51379">
    <property type="entry name" value="4FE4S_FER_2"/>
    <property type="match status" value="1"/>
</dbReference>
<dbReference type="RefSeq" id="WP_123048788.1">
    <property type="nucleotide sequence ID" value="NZ_PTJO01000006.1"/>
</dbReference>
<dbReference type="EMBL" id="PTJO01000006">
    <property type="protein sequence ID" value="RNE48213.1"/>
    <property type="molecule type" value="Genomic_DNA"/>
</dbReference>
<dbReference type="Gene3D" id="3.50.50.60">
    <property type="entry name" value="FAD/NAD(P)-binding domain"/>
    <property type="match status" value="2"/>
</dbReference>
<keyword evidence="7" id="KW-1185">Reference proteome</keyword>
<dbReference type="PANTHER" id="PTHR43100">
    <property type="entry name" value="GLUTAMATE SYNTHASE [NADPH] SMALL CHAIN"/>
    <property type="match status" value="1"/>
</dbReference>
<dbReference type="Pfam" id="PF14691">
    <property type="entry name" value="Fer4_20"/>
    <property type="match status" value="1"/>
</dbReference>
<evidence type="ECO:0000256" key="3">
    <source>
        <dbReference type="ARBA" id="ARBA00023164"/>
    </source>
</evidence>
<dbReference type="Proteomes" id="UP000266975">
    <property type="component" value="Unassembled WGS sequence"/>
</dbReference>
<dbReference type="InterPro" id="IPR051394">
    <property type="entry name" value="Glutamate_Synthase"/>
</dbReference>
<evidence type="ECO:0000313" key="7">
    <source>
        <dbReference type="Proteomes" id="UP000266975"/>
    </source>
</evidence>
<dbReference type="GO" id="GO:0051536">
    <property type="term" value="F:iron-sulfur cluster binding"/>
    <property type="evidence" value="ECO:0007669"/>
    <property type="project" value="InterPro"/>
</dbReference>
<evidence type="ECO:0000259" key="5">
    <source>
        <dbReference type="PROSITE" id="PS51379"/>
    </source>
</evidence>
<dbReference type="NCBIfam" id="TIGR01317">
    <property type="entry name" value="GOGAT_sm_gam"/>
    <property type="match status" value="1"/>
</dbReference>
<dbReference type="SUPFAM" id="SSF51971">
    <property type="entry name" value="Nucleotide-binding domain"/>
    <property type="match status" value="1"/>
</dbReference>
<dbReference type="GO" id="GO:0004355">
    <property type="term" value="F:glutamate synthase (NADPH) activity"/>
    <property type="evidence" value="ECO:0007669"/>
    <property type="project" value="UniProtKB-EC"/>
</dbReference>
<dbReference type="OrthoDB" id="9803192at2"/>
<evidence type="ECO:0000256" key="1">
    <source>
        <dbReference type="ARBA" id="ARBA00022605"/>
    </source>
</evidence>
<keyword evidence="3" id="KW-0314">Glutamate biosynthesis</keyword>
<dbReference type="PRINTS" id="PR00419">
    <property type="entry name" value="ADXRDTASE"/>
</dbReference>
<dbReference type="Gene3D" id="3.40.50.720">
    <property type="entry name" value="NAD(P)-binding Rossmann-like Domain"/>
    <property type="match status" value="1"/>
</dbReference>
<evidence type="ECO:0000256" key="2">
    <source>
        <dbReference type="ARBA" id="ARBA00023002"/>
    </source>
</evidence>
<organism evidence="6 7">
    <name type="scientific">Corynebacterium alimapuense</name>
    <dbReference type="NCBI Taxonomy" id="1576874"/>
    <lineage>
        <taxon>Bacteria</taxon>
        <taxon>Bacillati</taxon>
        <taxon>Actinomycetota</taxon>
        <taxon>Actinomycetes</taxon>
        <taxon>Mycobacteriales</taxon>
        <taxon>Corynebacteriaceae</taxon>
        <taxon>Corynebacterium</taxon>
    </lineage>
</organism>
<dbReference type="InterPro" id="IPR023753">
    <property type="entry name" value="FAD/NAD-binding_dom"/>
</dbReference>
<dbReference type="InterPro" id="IPR009051">
    <property type="entry name" value="Helical_ferredxn"/>
</dbReference>